<sequence>MSSSAISSSELASSLSNLKISTDPTSLDPKPARKSSGTKMNKNVVADSWEDELVESSGSDTETAEDVETNNTPHDSLQRQVTEGPLAPPPTPASPLASTPAYDTPYKGIDAQLGAAAAEKGSGRDAPAKRPEKTTAVAARMIAGGLGMRAPRRTEEEREFDRAAREKERKRREREREQAALDKQQEEAAKKSVWED</sequence>
<feature type="compositionally biased region" description="Low complexity" evidence="1">
    <location>
        <begin position="1"/>
        <end position="16"/>
    </location>
</feature>
<feature type="compositionally biased region" description="Basic and acidic residues" evidence="1">
    <location>
        <begin position="121"/>
        <end position="133"/>
    </location>
</feature>
<evidence type="ECO:0000313" key="3">
    <source>
        <dbReference type="Proteomes" id="UP001360953"/>
    </source>
</evidence>
<reference evidence="2 3" key="1">
    <citation type="submission" date="2024-04" db="EMBL/GenBank/DDBJ databases">
        <title>Phyllosticta paracitricarpa is synonymous to the EU quarantine fungus P. citricarpa based on phylogenomic analyses.</title>
        <authorList>
            <consortium name="Lawrence Berkeley National Laboratory"/>
            <person name="Van ingen-buijs V.A."/>
            <person name="Van westerhoven A.C."/>
            <person name="Haridas S."/>
            <person name="Skiadas P."/>
            <person name="Martin F."/>
            <person name="Groenewald J.Z."/>
            <person name="Crous P.W."/>
            <person name="Seidl M.F."/>
        </authorList>
    </citation>
    <scope>NUCLEOTIDE SEQUENCE [LARGE SCALE GENOMIC DNA]</scope>
    <source>
        <strain evidence="2 3">CPC 17464</strain>
    </source>
</reference>
<dbReference type="RefSeq" id="XP_066656177.1">
    <property type="nucleotide sequence ID" value="XM_066802999.1"/>
</dbReference>
<evidence type="ECO:0000313" key="2">
    <source>
        <dbReference type="EMBL" id="KAK7538490.1"/>
    </source>
</evidence>
<feature type="compositionally biased region" description="Basic and acidic residues" evidence="1">
    <location>
        <begin position="174"/>
        <end position="196"/>
    </location>
</feature>
<proteinExistence type="predicted"/>
<keyword evidence="3" id="KW-1185">Reference proteome</keyword>
<name>A0ABR1LUQ9_9PEZI</name>
<dbReference type="EMBL" id="JBBPEH010000005">
    <property type="protein sequence ID" value="KAK7538490.1"/>
    <property type="molecule type" value="Genomic_DNA"/>
</dbReference>
<protein>
    <submittedName>
        <fullName evidence="2">Uncharacterized protein</fullName>
    </submittedName>
</protein>
<dbReference type="GeneID" id="92035905"/>
<comment type="caution">
    <text evidence="2">The sequence shown here is derived from an EMBL/GenBank/DDBJ whole genome shotgun (WGS) entry which is preliminary data.</text>
</comment>
<accession>A0ABR1LUQ9</accession>
<feature type="compositionally biased region" description="Polar residues" evidence="1">
    <location>
        <begin position="69"/>
        <end position="81"/>
    </location>
</feature>
<organism evidence="2 3">
    <name type="scientific">Phyllosticta citribraziliensis</name>
    <dbReference type="NCBI Taxonomy" id="989973"/>
    <lineage>
        <taxon>Eukaryota</taxon>
        <taxon>Fungi</taxon>
        <taxon>Dikarya</taxon>
        <taxon>Ascomycota</taxon>
        <taxon>Pezizomycotina</taxon>
        <taxon>Dothideomycetes</taxon>
        <taxon>Dothideomycetes incertae sedis</taxon>
        <taxon>Botryosphaeriales</taxon>
        <taxon>Phyllostictaceae</taxon>
        <taxon>Phyllosticta</taxon>
    </lineage>
</organism>
<dbReference type="Proteomes" id="UP001360953">
    <property type="component" value="Unassembled WGS sequence"/>
</dbReference>
<feature type="region of interest" description="Disordered" evidence="1">
    <location>
        <begin position="1"/>
        <end position="196"/>
    </location>
</feature>
<evidence type="ECO:0000256" key="1">
    <source>
        <dbReference type="SAM" id="MobiDB-lite"/>
    </source>
</evidence>
<gene>
    <name evidence="2" type="ORF">J3D65DRAFT_667176</name>
</gene>
<feature type="compositionally biased region" description="Basic and acidic residues" evidence="1">
    <location>
        <begin position="152"/>
        <end position="167"/>
    </location>
</feature>